<dbReference type="PANTHER" id="PTHR12461:SF105">
    <property type="entry name" value="HYPOXIA-INDUCIBLE FACTOR 1-ALPHA INHIBITOR"/>
    <property type="match status" value="1"/>
</dbReference>
<sequence length="465" mass="52289">MLRARGVTGFDRGESLLGGGDSKGKKKAGWKPAVKDVVIAVLVVLLVFSLASSRNGSDANSGSLLQGRDQELGKLGTPDAQQAQLRQSTTDDADEESAGDVNALSSEAELAAEEALNGAYPIQDDEVPNNDEGGAAPEPLSPEELHLEEMAEEEIERAHSGEEHREDWEGIPVESLGGLYIIDGDKYMEAPDIVVPEKPIEPKTLYKKMWPQLEMHEDFYRKHSHKRYIPRIGQPITRQQFHEIFRKTSTPVIIPFKYMRHLGVLTKGWTLKDLRKEFPYEPKIAKKTALMRQEYNQQGLYKGKRDVDFGPALWKLEQDTKIVYGASGTGNRNIPRNMKLPASELAKFNISYPPFLPSSEFQPPTMWMGTTSADTVSAFHVQGTKRWFIAPPTDSRKLWPNACVGKHTALCWSPLKFPFRKNLTPKERAMKEKLEYIDVDVNAGEMLYLPAGWWHMISNRGPTIM</sequence>
<dbReference type="AlphaFoldDB" id="A0A2R5GC76"/>
<gene>
    <name evidence="3" type="ORF">FCC1311_019802</name>
</gene>
<organism evidence="3 4">
    <name type="scientific">Hondaea fermentalgiana</name>
    <dbReference type="NCBI Taxonomy" id="2315210"/>
    <lineage>
        <taxon>Eukaryota</taxon>
        <taxon>Sar</taxon>
        <taxon>Stramenopiles</taxon>
        <taxon>Bigyra</taxon>
        <taxon>Labyrinthulomycetes</taxon>
        <taxon>Thraustochytrida</taxon>
        <taxon>Thraustochytriidae</taxon>
        <taxon>Hondaea</taxon>
    </lineage>
</organism>
<proteinExistence type="predicted"/>
<feature type="compositionally biased region" description="Polar residues" evidence="1">
    <location>
        <begin position="79"/>
        <end position="90"/>
    </location>
</feature>
<evidence type="ECO:0000313" key="3">
    <source>
        <dbReference type="EMBL" id="GBG25761.1"/>
    </source>
</evidence>
<dbReference type="PROSITE" id="PS51184">
    <property type="entry name" value="JMJC"/>
    <property type="match status" value="1"/>
</dbReference>
<name>A0A2R5GC76_9STRA</name>
<keyword evidence="4" id="KW-1185">Reference proteome</keyword>
<comment type="caution">
    <text evidence="3">The sequence shown here is derived from an EMBL/GenBank/DDBJ whole genome shotgun (WGS) entry which is preliminary data.</text>
</comment>
<dbReference type="PANTHER" id="PTHR12461">
    <property type="entry name" value="HYPOXIA-INDUCIBLE FACTOR 1 ALPHA INHIBITOR-RELATED"/>
    <property type="match status" value="1"/>
</dbReference>
<feature type="domain" description="JmjC" evidence="2">
    <location>
        <begin position="323"/>
        <end position="465"/>
    </location>
</feature>
<feature type="region of interest" description="Disordered" evidence="1">
    <location>
        <begin position="121"/>
        <end position="140"/>
    </location>
</feature>
<dbReference type="EMBL" id="BEYU01000015">
    <property type="protein sequence ID" value="GBG25761.1"/>
    <property type="molecule type" value="Genomic_DNA"/>
</dbReference>
<evidence type="ECO:0000256" key="1">
    <source>
        <dbReference type="SAM" id="MobiDB-lite"/>
    </source>
</evidence>
<dbReference type="InParanoid" id="A0A2R5GC76"/>
<dbReference type="InterPro" id="IPR041667">
    <property type="entry name" value="Cupin_8"/>
</dbReference>
<dbReference type="Pfam" id="PF13621">
    <property type="entry name" value="Cupin_8"/>
    <property type="match status" value="1"/>
</dbReference>
<dbReference type="Gene3D" id="2.60.120.650">
    <property type="entry name" value="Cupin"/>
    <property type="match status" value="1"/>
</dbReference>
<evidence type="ECO:0000313" key="4">
    <source>
        <dbReference type="Proteomes" id="UP000241890"/>
    </source>
</evidence>
<dbReference type="InterPro" id="IPR003347">
    <property type="entry name" value="JmjC_dom"/>
</dbReference>
<dbReference type="OrthoDB" id="415358at2759"/>
<dbReference type="Proteomes" id="UP000241890">
    <property type="component" value="Unassembled WGS sequence"/>
</dbReference>
<feature type="compositionally biased region" description="Polar residues" evidence="1">
    <location>
        <begin position="54"/>
        <end position="64"/>
    </location>
</feature>
<reference evidence="3 4" key="1">
    <citation type="submission" date="2017-12" db="EMBL/GenBank/DDBJ databases">
        <title>Sequencing, de novo assembly and annotation of complete genome of a new Thraustochytrid species, strain FCC1311.</title>
        <authorList>
            <person name="Sedici K."/>
            <person name="Godart F."/>
            <person name="Aiese Cigliano R."/>
            <person name="Sanseverino W."/>
            <person name="Barakat M."/>
            <person name="Ortet P."/>
            <person name="Marechal E."/>
            <person name="Cagnac O."/>
            <person name="Amato A."/>
        </authorList>
    </citation>
    <scope>NUCLEOTIDE SEQUENCE [LARGE SCALE GENOMIC DNA]</scope>
</reference>
<dbReference type="SUPFAM" id="SSF51197">
    <property type="entry name" value="Clavaminate synthase-like"/>
    <property type="match status" value="1"/>
</dbReference>
<protein>
    <submittedName>
        <fullName evidence="3">HSPB1-associated protein 1-like</fullName>
    </submittedName>
</protein>
<feature type="region of interest" description="Disordered" evidence="1">
    <location>
        <begin position="54"/>
        <end position="102"/>
    </location>
</feature>
<evidence type="ECO:0000259" key="2">
    <source>
        <dbReference type="PROSITE" id="PS51184"/>
    </source>
</evidence>
<accession>A0A2R5GC76</accession>